<keyword evidence="1" id="KW-0732">Signal</keyword>
<evidence type="ECO:0000256" key="1">
    <source>
        <dbReference type="SAM" id="SignalP"/>
    </source>
</evidence>
<keyword evidence="2" id="KW-1185">Reference proteome</keyword>
<proteinExistence type="predicted"/>
<accession>A0A0K0F6Y5</accession>
<reference evidence="2" key="1">
    <citation type="submission" date="2014-07" db="EMBL/GenBank/DDBJ databases">
        <authorList>
            <person name="Martin A.A"/>
            <person name="De Silva N."/>
        </authorList>
    </citation>
    <scope>NUCLEOTIDE SEQUENCE</scope>
</reference>
<dbReference type="WBParaSite" id="SVE_0458100.1">
    <property type="protein sequence ID" value="SVE_0458100.1"/>
    <property type="gene ID" value="SVE_0458100"/>
</dbReference>
<feature type="chain" id="PRO_5005329526" evidence="1">
    <location>
        <begin position="23"/>
        <end position="100"/>
    </location>
</feature>
<sequence>MWNIFRIFVFIVQILYHNYVNSQDFNVRTATSNEHYSERLNSPFFIDNPFQPSGDTYNNFKNHRIPNNKNQIQYNYIDHNGMKIGHFWWSCSTYNCGRGK</sequence>
<organism evidence="2 3">
    <name type="scientific">Strongyloides venezuelensis</name>
    <name type="common">Threadworm</name>
    <dbReference type="NCBI Taxonomy" id="75913"/>
    <lineage>
        <taxon>Eukaryota</taxon>
        <taxon>Metazoa</taxon>
        <taxon>Ecdysozoa</taxon>
        <taxon>Nematoda</taxon>
        <taxon>Chromadorea</taxon>
        <taxon>Rhabditida</taxon>
        <taxon>Tylenchina</taxon>
        <taxon>Panagrolaimomorpha</taxon>
        <taxon>Strongyloidoidea</taxon>
        <taxon>Strongyloididae</taxon>
        <taxon>Strongyloides</taxon>
    </lineage>
</organism>
<name>A0A0K0F6Y5_STRVS</name>
<reference evidence="3" key="2">
    <citation type="submission" date="2015-08" db="UniProtKB">
        <authorList>
            <consortium name="WormBaseParasite"/>
        </authorList>
    </citation>
    <scope>IDENTIFICATION</scope>
</reference>
<dbReference type="Proteomes" id="UP000035680">
    <property type="component" value="Unassembled WGS sequence"/>
</dbReference>
<evidence type="ECO:0000313" key="3">
    <source>
        <dbReference type="WBParaSite" id="SVE_0458100.1"/>
    </source>
</evidence>
<dbReference type="AlphaFoldDB" id="A0A0K0F6Y5"/>
<feature type="signal peptide" evidence="1">
    <location>
        <begin position="1"/>
        <end position="22"/>
    </location>
</feature>
<evidence type="ECO:0000313" key="2">
    <source>
        <dbReference type="Proteomes" id="UP000035680"/>
    </source>
</evidence>
<protein>
    <submittedName>
        <fullName evidence="3">Uncharacterized protein</fullName>
    </submittedName>
</protein>